<gene>
    <name evidence="8" type="ORF">H9865_09890</name>
</gene>
<keyword evidence="3" id="KW-0731">Sigma factor</keyword>
<dbReference type="InterPro" id="IPR007627">
    <property type="entry name" value="RNA_pol_sigma70_r2"/>
</dbReference>
<comment type="caution">
    <text evidence="8">The sequence shown here is derived from an EMBL/GenBank/DDBJ whole genome shotgun (WGS) entry which is preliminary data.</text>
</comment>
<dbReference type="EMBL" id="DXFW01000034">
    <property type="protein sequence ID" value="HIX06386.1"/>
    <property type="molecule type" value="Genomic_DNA"/>
</dbReference>
<keyword evidence="2" id="KW-0805">Transcription regulation</keyword>
<dbReference type="AlphaFoldDB" id="A0A9D2AEA3"/>
<dbReference type="PANTHER" id="PTHR43133:SF52">
    <property type="entry name" value="ECF RNA POLYMERASE SIGMA FACTOR SIGL"/>
    <property type="match status" value="1"/>
</dbReference>
<dbReference type="InterPro" id="IPR014284">
    <property type="entry name" value="RNA_pol_sigma-70_dom"/>
</dbReference>
<sequence length="164" mass="19037">MEFEEIYKAYFGPVYRYLLRLSGSEQLAEELAAETFFRALRAADGFRGGCEVRVWLCQIAKNAYYTHQKKSRRARPADEALLGQVADPAPPPEEAADTRDRAARLRAIAERLPEPYREVFRLRAFGELPYKDIGSLYGKTANWACVTFHRAREMIRRRWEEEEG</sequence>
<dbReference type="SUPFAM" id="SSF88659">
    <property type="entry name" value="Sigma3 and sigma4 domains of RNA polymerase sigma factors"/>
    <property type="match status" value="1"/>
</dbReference>
<dbReference type="InterPro" id="IPR013325">
    <property type="entry name" value="RNA_pol_sigma_r2"/>
</dbReference>
<evidence type="ECO:0000256" key="2">
    <source>
        <dbReference type="ARBA" id="ARBA00023015"/>
    </source>
</evidence>
<comment type="similarity">
    <text evidence="1">Belongs to the sigma-70 factor family. ECF subfamily.</text>
</comment>
<dbReference type="Proteomes" id="UP000824193">
    <property type="component" value="Unassembled WGS sequence"/>
</dbReference>
<protein>
    <submittedName>
        <fullName evidence="8">Sigma-70 family RNA polymerase sigma factor</fullName>
    </submittedName>
</protein>
<dbReference type="Gene3D" id="1.10.10.10">
    <property type="entry name" value="Winged helix-like DNA-binding domain superfamily/Winged helix DNA-binding domain"/>
    <property type="match status" value="1"/>
</dbReference>
<evidence type="ECO:0000256" key="5">
    <source>
        <dbReference type="ARBA" id="ARBA00023163"/>
    </source>
</evidence>
<dbReference type="NCBIfam" id="TIGR02937">
    <property type="entry name" value="sigma70-ECF"/>
    <property type="match status" value="1"/>
</dbReference>
<accession>A0A9D2AEA3</accession>
<keyword evidence="5" id="KW-0804">Transcription</keyword>
<dbReference type="SUPFAM" id="SSF88946">
    <property type="entry name" value="Sigma2 domain of RNA polymerase sigma factors"/>
    <property type="match status" value="1"/>
</dbReference>
<feature type="domain" description="RNA polymerase sigma factor 70 region 4 type 2" evidence="7">
    <location>
        <begin position="104"/>
        <end position="153"/>
    </location>
</feature>
<reference evidence="8" key="2">
    <citation type="submission" date="2021-04" db="EMBL/GenBank/DDBJ databases">
        <authorList>
            <person name="Gilroy R."/>
        </authorList>
    </citation>
    <scope>NUCLEOTIDE SEQUENCE</scope>
    <source>
        <strain evidence="8">2239</strain>
    </source>
</reference>
<dbReference type="GO" id="GO:0003677">
    <property type="term" value="F:DNA binding"/>
    <property type="evidence" value="ECO:0007669"/>
    <property type="project" value="UniProtKB-KW"/>
</dbReference>
<name>A0A9D2AEA3_9FIRM</name>
<dbReference type="GO" id="GO:0006352">
    <property type="term" value="P:DNA-templated transcription initiation"/>
    <property type="evidence" value="ECO:0007669"/>
    <property type="project" value="InterPro"/>
</dbReference>
<evidence type="ECO:0000256" key="4">
    <source>
        <dbReference type="ARBA" id="ARBA00023125"/>
    </source>
</evidence>
<dbReference type="Pfam" id="PF04542">
    <property type="entry name" value="Sigma70_r2"/>
    <property type="match status" value="1"/>
</dbReference>
<organism evidence="8 9">
    <name type="scientific">Candidatus Allofournierella pullicola</name>
    <dbReference type="NCBI Taxonomy" id="2838596"/>
    <lineage>
        <taxon>Bacteria</taxon>
        <taxon>Bacillati</taxon>
        <taxon>Bacillota</taxon>
        <taxon>Clostridia</taxon>
        <taxon>Eubacteriales</taxon>
        <taxon>Oscillospiraceae</taxon>
        <taxon>Allofournierella</taxon>
    </lineage>
</organism>
<evidence type="ECO:0000313" key="8">
    <source>
        <dbReference type="EMBL" id="HIX06386.1"/>
    </source>
</evidence>
<evidence type="ECO:0000259" key="7">
    <source>
        <dbReference type="Pfam" id="PF08281"/>
    </source>
</evidence>
<proteinExistence type="inferred from homology"/>
<dbReference type="InterPro" id="IPR013324">
    <property type="entry name" value="RNA_pol_sigma_r3/r4-like"/>
</dbReference>
<evidence type="ECO:0000259" key="6">
    <source>
        <dbReference type="Pfam" id="PF04542"/>
    </source>
</evidence>
<dbReference type="GO" id="GO:0016987">
    <property type="term" value="F:sigma factor activity"/>
    <property type="evidence" value="ECO:0007669"/>
    <property type="project" value="UniProtKB-KW"/>
</dbReference>
<reference evidence="8" key="1">
    <citation type="journal article" date="2021" name="PeerJ">
        <title>Extensive microbial diversity within the chicken gut microbiome revealed by metagenomics and culture.</title>
        <authorList>
            <person name="Gilroy R."/>
            <person name="Ravi A."/>
            <person name="Getino M."/>
            <person name="Pursley I."/>
            <person name="Horton D.L."/>
            <person name="Alikhan N.F."/>
            <person name="Baker D."/>
            <person name="Gharbi K."/>
            <person name="Hall N."/>
            <person name="Watson M."/>
            <person name="Adriaenssens E.M."/>
            <person name="Foster-Nyarko E."/>
            <person name="Jarju S."/>
            <person name="Secka A."/>
            <person name="Antonio M."/>
            <person name="Oren A."/>
            <person name="Chaudhuri R.R."/>
            <person name="La Ragione R."/>
            <person name="Hildebrand F."/>
            <person name="Pallen M.J."/>
        </authorList>
    </citation>
    <scope>NUCLEOTIDE SEQUENCE</scope>
    <source>
        <strain evidence="8">2239</strain>
    </source>
</reference>
<dbReference type="InterPro" id="IPR036388">
    <property type="entry name" value="WH-like_DNA-bd_sf"/>
</dbReference>
<evidence type="ECO:0000256" key="1">
    <source>
        <dbReference type="ARBA" id="ARBA00010641"/>
    </source>
</evidence>
<dbReference type="InterPro" id="IPR013249">
    <property type="entry name" value="RNA_pol_sigma70_r4_t2"/>
</dbReference>
<dbReference type="InterPro" id="IPR039425">
    <property type="entry name" value="RNA_pol_sigma-70-like"/>
</dbReference>
<feature type="domain" description="RNA polymerase sigma-70 region 2" evidence="6">
    <location>
        <begin position="6"/>
        <end position="73"/>
    </location>
</feature>
<dbReference type="PANTHER" id="PTHR43133">
    <property type="entry name" value="RNA POLYMERASE ECF-TYPE SIGMA FACTO"/>
    <property type="match status" value="1"/>
</dbReference>
<dbReference type="Gene3D" id="1.10.1740.10">
    <property type="match status" value="1"/>
</dbReference>
<dbReference type="Pfam" id="PF08281">
    <property type="entry name" value="Sigma70_r4_2"/>
    <property type="match status" value="1"/>
</dbReference>
<evidence type="ECO:0000313" key="9">
    <source>
        <dbReference type="Proteomes" id="UP000824193"/>
    </source>
</evidence>
<keyword evidence="4" id="KW-0238">DNA-binding</keyword>
<evidence type="ECO:0000256" key="3">
    <source>
        <dbReference type="ARBA" id="ARBA00023082"/>
    </source>
</evidence>